<protein>
    <submittedName>
        <fullName evidence="2">Uncharacterized protein</fullName>
    </submittedName>
</protein>
<evidence type="ECO:0000256" key="1">
    <source>
        <dbReference type="SAM" id="Phobius"/>
    </source>
</evidence>
<evidence type="ECO:0000313" key="2">
    <source>
        <dbReference type="EMBL" id="KAE8098669.1"/>
    </source>
</evidence>
<organism evidence="2 3">
    <name type="scientific">Carpinus fangiana</name>
    <dbReference type="NCBI Taxonomy" id="176857"/>
    <lineage>
        <taxon>Eukaryota</taxon>
        <taxon>Viridiplantae</taxon>
        <taxon>Streptophyta</taxon>
        <taxon>Embryophyta</taxon>
        <taxon>Tracheophyta</taxon>
        <taxon>Spermatophyta</taxon>
        <taxon>Magnoliopsida</taxon>
        <taxon>eudicotyledons</taxon>
        <taxon>Gunneridae</taxon>
        <taxon>Pentapetalae</taxon>
        <taxon>rosids</taxon>
        <taxon>fabids</taxon>
        <taxon>Fagales</taxon>
        <taxon>Betulaceae</taxon>
        <taxon>Carpinus</taxon>
    </lineage>
</organism>
<keyword evidence="3" id="KW-1185">Reference proteome</keyword>
<keyword evidence="1" id="KW-0472">Membrane</keyword>
<reference evidence="2 3" key="1">
    <citation type="submission" date="2019-06" db="EMBL/GenBank/DDBJ databases">
        <title>A chromosomal-level reference genome of Carpinus fangiana (Coryloideae, Betulaceae).</title>
        <authorList>
            <person name="Yang X."/>
            <person name="Wang Z."/>
            <person name="Zhang L."/>
            <person name="Hao G."/>
            <person name="Liu J."/>
            <person name="Yang Y."/>
        </authorList>
    </citation>
    <scope>NUCLEOTIDE SEQUENCE [LARGE SCALE GENOMIC DNA]</scope>
    <source>
        <strain evidence="2">Cfa_2016G</strain>
        <tissue evidence="2">Leaf</tissue>
    </source>
</reference>
<dbReference type="Proteomes" id="UP000327013">
    <property type="component" value="Chromosome 7"/>
</dbReference>
<evidence type="ECO:0000313" key="3">
    <source>
        <dbReference type="Proteomes" id="UP000327013"/>
    </source>
</evidence>
<dbReference type="PANTHER" id="PTHR31170">
    <property type="entry name" value="BNAC04G53230D PROTEIN"/>
    <property type="match status" value="1"/>
</dbReference>
<accession>A0A5N6RK69</accession>
<dbReference type="InterPro" id="IPR004158">
    <property type="entry name" value="DUF247_pln"/>
</dbReference>
<sequence>MRKAQVLHNFLGNDQEVADLFNEIGTDLVPNIEAYKDVKFKIQRYYDKYWITWIAQFFHDHFSSPWTILAFLGVLLGLALIAAQTAYAVMASQPGPYEKFCKLKLKKT</sequence>
<dbReference type="Pfam" id="PF03140">
    <property type="entry name" value="DUF247"/>
    <property type="match status" value="1"/>
</dbReference>
<dbReference type="OrthoDB" id="1849062at2759"/>
<keyword evidence="1" id="KW-0812">Transmembrane</keyword>
<dbReference type="AlphaFoldDB" id="A0A5N6RK69"/>
<name>A0A5N6RK69_9ROSI</name>
<feature type="transmembrane region" description="Helical" evidence="1">
    <location>
        <begin position="66"/>
        <end position="89"/>
    </location>
</feature>
<proteinExistence type="predicted"/>
<dbReference type="EMBL" id="CM017327">
    <property type="protein sequence ID" value="KAE8098669.1"/>
    <property type="molecule type" value="Genomic_DNA"/>
</dbReference>
<dbReference type="PANTHER" id="PTHR31170:SF25">
    <property type="entry name" value="BNAA09G04570D PROTEIN"/>
    <property type="match status" value="1"/>
</dbReference>
<gene>
    <name evidence="2" type="ORF">FH972_016713</name>
</gene>
<keyword evidence="1" id="KW-1133">Transmembrane helix</keyword>